<dbReference type="GO" id="GO:0003824">
    <property type="term" value="F:catalytic activity"/>
    <property type="evidence" value="ECO:0007669"/>
    <property type="project" value="InterPro"/>
</dbReference>
<dbReference type="Gene3D" id="3.40.50.1580">
    <property type="entry name" value="Nucleoside phosphorylase domain"/>
    <property type="match status" value="1"/>
</dbReference>
<dbReference type="AlphaFoldDB" id="A0A831W2U5"/>
<dbReference type="EMBL" id="DRKP01000063">
    <property type="protein sequence ID" value="HEB95944.1"/>
    <property type="molecule type" value="Genomic_DNA"/>
</dbReference>
<reference evidence="1" key="1">
    <citation type="journal article" date="2020" name="mSystems">
        <title>Genome- and Community-Level Interaction Insights into Carbon Utilization and Element Cycling Functions of Hydrothermarchaeota in Hydrothermal Sediment.</title>
        <authorList>
            <person name="Zhou Z."/>
            <person name="Liu Y."/>
            <person name="Xu W."/>
            <person name="Pan J."/>
            <person name="Luo Z.H."/>
            <person name="Li M."/>
        </authorList>
    </citation>
    <scope>NUCLEOTIDE SEQUENCE [LARGE SCALE GENOMIC DNA]</scope>
    <source>
        <strain evidence="1">HyVt-443</strain>
    </source>
</reference>
<proteinExistence type="predicted"/>
<dbReference type="SUPFAM" id="SSF53167">
    <property type="entry name" value="Purine and uridine phosphorylases"/>
    <property type="match status" value="1"/>
</dbReference>
<protein>
    <recommendedName>
        <fullName evidence="2">Nucleoside phosphorylase domain-containing protein</fullName>
    </recommendedName>
</protein>
<name>A0A831W2U5_9GAMM</name>
<accession>A0A831W2U5</accession>
<dbReference type="Proteomes" id="UP000886251">
    <property type="component" value="Unassembled WGS sequence"/>
</dbReference>
<evidence type="ECO:0000313" key="1">
    <source>
        <dbReference type="EMBL" id="HEB95944.1"/>
    </source>
</evidence>
<dbReference type="GO" id="GO:0009116">
    <property type="term" value="P:nucleoside metabolic process"/>
    <property type="evidence" value="ECO:0007669"/>
    <property type="project" value="InterPro"/>
</dbReference>
<sequence length="196" mass="21484">MKRRPVNLVVALPAEARPLRRHLGLARDDRVREWPLYRSHRITLLVCGVGMARAAAATRWLGGRQPDAAWLNLGIAGHPWRPLGEAVLVERITATGLAGGDWRLPLPATGLPADRLFTLEEPLPDYPFDGLCDMEGAGFYGAALELAPPPRILCLKLVSDNREQPADRISGPLVSDLVGRQLTVVDRLLAMLEEVP</sequence>
<organism evidence="1">
    <name type="scientific">Sedimenticola thiotaurini</name>
    <dbReference type="NCBI Taxonomy" id="1543721"/>
    <lineage>
        <taxon>Bacteria</taxon>
        <taxon>Pseudomonadati</taxon>
        <taxon>Pseudomonadota</taxon>
        <taxon>Gammaproteobacteria</taxon>
        <taxon>Chromatiales</taxon>
        <taxon>Sedimenticolaceae</taxon>
        <taxon>Sedimenticola</taxon>
    </lineage>
</organism>
<comment type="caution">
    <text evidence="1">The sequence shown here is derived from an EMBL/GenBank/DDBJ whole genome shotgun (WGS) entry which is preliminary data.</text>
</comment>
<dbReference type="InterPro" id="IPR035994">
    <property type="entry name" value="Nucleoside_phosphorylase_sf"/>
</dbReference>
<gene>
    <name evidence="1" type="ORF">ENI96_05885</name>
</gene>
<evidence type="ECO:0008006" key="2">
    <source>
        <dbReference type="Google" id="ProtNLM"/>
    </source>
</evidence>